<keyword evidence="8" id="KW-1133">Transmembrane helix</keyword>
<comment type="subcellular location">
    <subcellularLocation>
        <location evidence="1">Cell membrane</location>
        <topology evidence="1">Single-pass type I membrane protein</topology>
    </subcellularLocation>
</comment>
<evidence type="ECO:0000256" key="5">
    <source>
        <dbReference type="ARBA" id="ARBA00022692"/>
    </source>
</evidence>
<evidence type="ECO:0000256" key="9">
    <source>
        <dbReference type="ARBA" id="ARBA00023136"/>
    </source>
</evidence>
<dbReference type="InterPro" id="IPR001611">
    <property type="entry name" value="Leu-rich_rpt"/>
</dbReference>
<organism evidence="13">
    <name type="scientific">Eucalyptus grandis</name>
    <name type="common">Flooded gum</name>
    <dbReference type="NCBI Taxonomy" id="71139"/>
    <lineage>
        <taxon>Eukaryota</taxon>
        <taxon>Viridiplantae</taxon>
        <taxon>Streptophyta</taxon>
        <taxon>Embryophyta</taxon>
        <taxon>Tracheophyta</taxon>
        <taxon>Spermatophyta</taxon>
        <taxon>Magnoliopsida</taxon>
        <taxon>eudicotyledons</taxon>
        <taxon>Gunneridae</taxon>
        <taxon>Pentapetalae</taxon>
        <taxon>rosids</taxon>
        <taxon>malvids</taxon>
        <taxon>Myrtales</taxon>
        <taxon>Myrtaceae</taxon>
        <taxon>Myrtoideae</taxon>
        <taxon>Eucalypteae</taxon>
        <taxon>Eucalyptus</taxon>
    </lineage>
</organism>
<dbReference type="Gene3D" id="3.80.10.10">
    <property type="entry name" value="Ribonuclease Inhibitor"/>
    <property type="match status" value="2"/>
</dbReference>
<evidence type="ECO:0000259" key="12">
    <source>
        <dbReference type="Pfam" id="PF23598"/>
    </source>
</evidence>
<gene>
    <name evidence="13" type="ORF">EUGRSUZ_F00570</name>
</gene>
<dbReference type="SMART" id="SM00369">
    <property type="entry name" value="LRR_TYP"/>
    <property type="match status" value="7"/>
</dbReference>
<evidence type="ECO:0000256" key="4">
    <source>
        <dbReference type="ARBA" id="ARBA00022614"/>
    </source>
</evidence>
<proteinExistence type="inferred from homology"/>
<dbReference type="EMBL" id="KK198758">
    <property type="protein sequence ID" value="KCW66801.1"/>
    <property type="molecule type" value="Genomic_DNA"/>
</dbReference>
<dbReference type="AlphaFoldDB" id="A0A059BLN8"/>
<evidence type="ECO:0000256" key="1">
    <source>
        <dbReference type="ARBA" id="ARBA00004251"/>
    </source>
</evidence>
<keyword evidence="5" id="KW-0812">Transmembrane</keyword>
<evidence type="ECO:0000256" key="3">
    <source>
        <dbReference type="ARBA" id="ARBA00022475"/>
    </source>
</evidence>
<dbReference type="PANTHER" id="PTHR48061:SF46">
    <property type="entry name" value="LEUCINE-RICH REPEAT-CONTAINING N-TERMINAL PLANT-TYPE DOMAIN-CONTAINING PROTEIN"/>
    <property type="match status" value="1"/>
</dbReference>
<dbReference type="Pfam" id="PF23598">
    <property type="entry name" value="LRR_14"/>
    <property type="match status" value="1"/>
</dbReference>
<dbReference type="InParanoid" id="A0A059BLN8"/>
<evidence type="ECO:0000256" key="6">
    <source>
        <dbReference type="ARBA" id="ARBA00022729"/>
    </source>
</evidence>
<comment type="similarity">
    <text evidence="2">Belongs to the RLP family.</text>
</comment>
<evidence type="ECO:0000256" key="8">
    <source>
        <dbReference type="ARBA" id="ARBA00022989"/>
    </source>
</evidence>
<feature type="domain" description="Disease resistance R13L4/SHOC-2-like LRR" evidence="12">
    <location>
        <begin position="368"/>
        <end position="496"/>
    </location>
</feature>
<evidence type="ECO:0000256" key="7">
    <source>
        <dbReference type="ARBA" id="ARBA00022737"/>
    </source>
</evidence>
<name>A0A059BLN8_EUCGR</name>
<keyword evidence="7" id="KW-0677">Repeat</keyword>
<dbReference type="InterPro" id="IPR032675">
    <property type="entry name" value="LRR_dom_sf"/>
</dbReference>
<protein>
    <recommendedName>
        <fullName evidence="12">Disease resistance R13L4/SHOC-2-like LRR domain-containing protein</fullName>
    </recommendedName>
</protein>
<dbReference type="Gramene" id="KCW66801">
    <property type="protein sequence ID" value="KCW66801"/>
    <property type="gene ID" value="EUGRSUZ_F00570"/>
</dbReference>
<keyword evidence="4" id="KW-0433">Leucine-rich repeat</keyword>
<keyword evidence="6" id="KW-0732">Signal</keyword>
<keyword evidence="10" id="KW-0675">Receptor</keyword>
<dbReference type="FunFam" id="3.80.10.10:FF:000111">
    <property type="entry name" value="LRR receptor-like serine/threonine-protein kinase ERECTA"/>
    <property type="match status" value="1"/>
</dbReference>
<dbReference type="PANTHER" id="PTHR48061">
    <property type="entry name" value="LEUCINE-RICH REPEAT RECEPTOR PROTEIN KINASE EMS1-LIKE-RELATED"/>
    <property type="match status" value="1"/>
</dbReference>
<dbReference type="GO" id="GO:0005886">
    <property type="term" value="C:plasma membrane"/>
    <property type="evidence" value="ECO:0007669"/>
    <property type="project" value="UniProtKB-SubCell"/>
</dbReference>
<evidence type="ECO:0000256" key="10">
    <source>
        <dbReference type="ARBA" id="ARBA00023170"/>
    </source>
</evidence>
<keyword evidence="3" id="KW-1003">Cell membrane</keyword>
<accession>A0A059BLN8</accession>
<reference evidence="13" key="1">
    <citation type="submission" date="2013-07" db="EMBL/GenBank/DDBJ databases">
        <title>The genome of Eucalyptus grandis.</title>
        <authorList>
            <person name="Schmutz J."/>
            <person name="Hayes R."/>
            <person name="Myburg A."/>
            <person name="Tuskan G."/>
            <person name="Grattapaglia D."/>
            <person name="Rokhsar D.S."/>
        </authorList>
    </citation>
    <scope>NUCLEOTIDE SEQUENCE</scope>
    <source>
        <tissue evidence="13">Leaf extractions</tissue>
    </source>
</reference>
<dbReference type="PRINTS" id="PR00019">
    <property type="entry name" value="LEURICHRPT"/>
</dbReference>
<dbReference type="PROSITE" id="PS51450">
    <property type="entry name" value="LRR"/>
    <property type="match status" value="1"/>
</dbReference>
<sequence length="556" mass="62102">MSLCPPDVRNALLHFKNSSMLDSMASDSCYTSYPKTNSWNNDVDCCSWDNVGCDYVTSNVIKLILACSWLHGALHSNSSPLLLLLHHLWMLDLSQNDLAHFHIPHNLSAIPKTTYQNLSHSTFPLQWVWLTSCNLTEFPYFLYLLKRLMVLDLSRNRISGEIPKWFREISHDTLDSLDLSHNFLDGGIQQMHSKSFSLWSLNLSNNNLSGNIPVCFGNITDLKRLDLGGNKSQGPLLCSLVKHINLETLLLGYREIAKQVQVETRLTLEPDRKNRVGWVQGPIQTWSASHLVYLDLRSNKFHDLAKNKFGGQIPLPSPVTFYYSIASNNITGNIPSLICNATNLEFIDLSNDGLTDSLSRCITNFSIDLSSLIKCKSLEVLDLSNNHIEDTFSRSLGTLLKLKVLILRSNNFKDLLDIPKGVHIFLKLHILDLSNNNFSDIPEAFGHLCSLIGLNLSHNHLTGSIPLTLGNLTKLEWLDLSSNKLRGGIPRVLRDLAFLGYLNLSKNQLIGRIPQDKQLITFSSGSFNGNLSLCGTPLPKACPGNAQFPPPSSSST</sequence>
<keyword evidence="9" id="KW-0472">Membrane</keyword>
<keyword evidence="11" id="KW-0325">Glycoprotein</keyword>
<dbReference type="InterPro" id="IPR003591">
    <property type="entry name" value="Leu-rich_rpt_typical-subtyp"/>
</dbReference>
<evidence type="ECO:0000256" key="11">
    <source>
        <dbReference type="ARBA" id="ARBA00023180"/>
    </source>
</evidence>
<dbReference type="InterPro" id="IPR055414">
    <property type="entry name" value="LRR_R13L4/SHOC2-like"/>
</dbReference>
<dbReference type="SUPFAM" id="SSF52058">
    <property type="entry name" value="L domain-like"/>
    <property type="match status" value="2"/>
</dbReference>
<evidence type="ECO:0000313" key="13">
    <source>
        <dbReference type="EMBL" id="KCW66801.1"/>
    </source>
</evidence>
<dbReference type="InterPro" id="IPR046956">
    <property type="entry name" value="RLP23-like"/>
</dbReference>
<dbReference type="Pfam" id="PF00560">
    <property type="entry name" value="LRR_1"/>
    <property type="match status" value="2"/>
</dbReference>
<evidence type="ECO:0000256" key="2">
    <source>
        <dbReference type="ARBA" id="ARBA00009592"/>
    </source>
</evidence>